<evidence type="ECO:0000256" key="1">
    <source>
        <dbReference type="SAM" id="SignalP"/>
    </source>
</evidence>
<protein>
    <submittedName>
        <fullName evidence="2">Penicillin-binding protein activator LpoB</fullName>
    </submittedName>
</protein>
<evidence type="ECO:0000313" key="3">
    <source>
        <dbReference type="Proteomes" id="UP000315995"/>
    </source>
</evidence>
<dbReference type="OrthoDB" id="5503427at2"/>
<dbReference type="Pfam" id="PF13036">
    <property type="entry name" value="LpoB"/>
    <property type="match status" value="1"/>
</dbReference>
<name>A0A4Y6PT07_PERCE</name>
<sequence>MKSWKNPTRLVLLLLAAALALPLGCAKPQYVRDTEKEDMDEYTMSLRFDRKDLDRLYKDNIDKLLSSRITKMWERSAASGNAPVVAIFPMRNETSEHIGPQLDALLSKFETDLVNKSAADVVSHENQPELIAEIKRQQSDAYDPARLAGYGRQLGAQYFVTGKVYDTAERVEDERRVQYFMFVQVIDVETGAIKFQNESAISKGLMK</sequence>
<dbReference type="Gene3D" id="3.40.50.10610">
    <property type="entry name" value="ABC-type transport auxiliary lipoprotein component"/>
    <property type="match status" value="1"/>
</dbReference>
<dbReference type="InterPro" id="IPR014094">
    <property type="entry name" value="LpoB"/>
</dbReference>
<accession>A0A5B8Y659</accession>
<feature type="chain" id="PRO_5030106385" evidence="1">
    <location>
        <begin position="27"/>
        <end position="207"/>
    </location>
</feature>
<dbReference type="EMBL" id="CP041186">
    <property type="protein sequence ID" value="QDG51456.1"/>
    <property type="molecule type" value="Genomic_DNA"/>
</dbReference>
<dbReference type="RefSeq" id="WP_141197936.1">
    <property type="nucleotide sequence ID" value="NZ_CP041186.1"/>
</dbReference>
<evidence type="ECO:0000313" key="2">
    <source>
        <dbReference type="EMBL" id="QDG51456.1"/>
    </source>
</evidence>
<keyword evidence="1" id="KW-0732">Signal</keyword>
<reference evidence="2 3" key="1">
    <citation type="submission" date="2019-06" db="EMBL/GenBank/DDBJ databases">
        <title>Persicimonas caeni gen. nov., sp. nov., a predatory bacterium isolated from solar saltern.</title>
        <authorList>
            <person name="Wang S."/>
        </authorList>
    </citation>
    <scope>NUCLEOTIDE SEQUENCE [LARGE SCALE GENOMIC DNA]</scope>
    <source>
        <strain evidence="2 3">YN101</strain>
    </source>
</reference>
<gene>
    <name evidence="2" type="ORF">FIV42_12085</name>
</gene>
<dbReference type="Proteomes" id="UP000315995">
    <property type="component" value="Chromosome"/>
</dbReference>
<proteinExistence type="predicted"/>
<accession>A0A4Y6PT07</accession>
<dbReference type="AlphaFoldDB" id="A0A4Y6PT07"/>
<keyword evidence="3" id="KW-1185">Reference proteome</keyword>
<organism evidence="2 3">
    <name type="scientific">Persicimonas caeni</name>
    <dbReference type="NCBI Taxonomy" id="2292766"/>
    <lineage>
        <taxon>Bacteria</taxon>
        <taxon>Deltaproteobacteria</taxon>
        <taxon>Bradymonadales</taxon>
        <taxon>Bradymonadaceae</taxon>
        <taxon>Persicimonas</taxon>
    </lineage>
</organism>
<feature type="signal peptide" evidence="1">
    <location>
        <begin position="1"/>
        <end position="26"/>
    </location>
</feature>